<keyword evidence="13" id="KW-1185">Reference proteome</keyword>
<dbReference type="InterPro" id="IPR015424">
    <property type="entry name" value="PyrdxlP-dep_Trfase"/>
</dbReference>
<dbReference type="Proteomes" id="UP000265715">
    <property type="component" value="Unassembled WGS sequence"/>
</dbReference>
<proteinExistence type="inferred from homology"/>
<dbReference type="PIRSF" id="PIRSF005572">
    <property type="entry name" value="NifS"/>
    <property type="match status" value="1"/>
</dbReference>
<dbReference type="InterPro" id="IPR000192">
    <property type="entry name" value="Aminotrans_V_dom"/>
</dbReference>
<keyword evidence="5" id="KW-0479">Metal-binding</keyword>
<dbReference type="InterPro" id="IPR016454">
    <property type="entry name" value="Cysteine_dSase"/>
</dbReference>
<evidence type="ECO:0000256" key="4">
    <source>
        <dbReference type="ARBA" id="ARBA00022679"/>
    </source>
</evidence>
<evidence type="ECO:0000259" key="11">
    <source>
        <dbReference type="Pfam" id="PF00266"/>
    </source>
</evidence>
<accession>A0A399F0D8</accession>
<dbReference type="GO" id="GO:0046872">
    <property type="term" value="F:metal ion binding"/>
    <property type="evidence" value="ECO:0007669"/>
    <property type="project" value="UniProtKB-KW"/>
</dbReference>
<evidence type="ECO:0000256" key="10">
    <source>
        <dbReference type="RuleBase" id="RU004504"/>
    </source>
</evidence>
<dbReference type="PANTHER" id="PTHR11601">
    <property type="entry name" value="CYSTEINE DESULFURYLASE FAMILY MEMBER"/>
    <property type="match status" value="1"/>
</dbReference>
<dbReference type="GO" id="GO:0051536">
    <property type="term" value="F:iron-sulfur cluster binding"/>
    <property type="evidence" value="ECO:0007669"/>
    <property type="project" value="UniProtKB-KW"/>
</dbReference>
<keyword evidence="8" id="KW-0411">Iron-sulfur</keyword>
<evidence type="ECO:0000313" key="12">
    <source>
        <dbReference type="EMBL" id="RIH90247.1"/>
    </source>
</evidence>
<dbReference type="FunFam" id="3.40.640.10:FF:000084">
    <property type="entry name" value="IscS-like cysteine desulfurase"/>
    <property type="match status" value="1"/>
</dbReference>
<feature type="domain" description="Aminotransferase class V" evidence="11">
    <location>
        <begin position="9"/>
        <end position="370"/>
    </location>
</feature>
<dbReference type="EC" id="2.8.1.7" evidence="3"/>
<dbReference type="Pfam" id="PF00266">
    <property type="entry name" value="Aminotran_5"/>
    <property type="match status" value="1"/>
</dbReference>
<keyword evidence="4 12" id="KW-0808">Transferase</keyword>
<dbReference type="PROSITE" id="PS00595">
    <property type="entry name" value="AA_TRANSFER_CLASS_5"/>
    <property type="match status" value="1"/>
</dbReference>
<evidence type="ECO:0000256" key="1">
    <source>
        <dbReference type="ARBA" id="ARBA00001933"/>
    </source>
</evidence>
<comment type="catalytic activity">
    <reaction evidence="9">
        <text>(sulfur carrier)-H + L-cysteine = (sulfur carrier)-SH + L-alanine</text>
        <dbReference type="Rhea" id="RHEA:43892"/>
        <dbReference type="Rhea" id="RHEA-COMP:14737"/>
        <dbReference type="Rhea" id="RHEA-COMP:14739"/>
        <dbReference type="ChEBI" id="CHEBI:29917"/>
        <dbReference type="ChEBI" id="CHEBI:35235"/>
        <dbReference type="ChEBI" id="CHEBI:57972"/>
        <dbReference type="ChEBI" id="CHEBI:64428"/>
        <dbReference type="EC" id="2.8.1.7"/>
    </reaction>
</comment>
<dbReference type="Gene3D" id="3.40.640.10">
    <property type="entry name" value="Type I PLP-dependent aspartate aminotransferase-like (Major domain)"/>
    <property type="match status" value="1"/>
</dbReference>
<dbReference type="OrthoDB" id="9808002at2"/>
<comment type="cofactor">
    <cofactor evidence="1 10">
        <name>pyridoxal 5'-phosphate</name>
        <dbReference type="ChEBI" id="CHEBI:597326"/>
    </cofactor>
</comment>
<comment type="similarity">
    <text evidence="2">Belongs to the class-V pyridoxal-phosphate-dependent aminotransferase family. NifS/IscS subfamily.</text>
</comment>
<evidence type="ECO:0000256" key="5">
    <source>
        <dbReference type="ARBA" id="ARBA00022723"/>
    </source>
</evidence>
<evidence type="ECO:0000256" key="9">
    <source>
        <dbReference type="ARBA" id="ARBA00050776"/>
    </source>
</evidence>
<gene>
    <name evidence="12" type="primary">iscS_1</name>
    <name evidence="12" type="ORF">Mterra_00622</name>
</gene>
<keyword evidence="7" id="KW-0408">Iron</keyword>
<reference evidence="12 13" key="1">
    <citation type="submission" date="2018-08" db="EMBL/GenBank/DDBJ databases">
        <title>Meiothermus terrae DSM 26712 genome sequencing project.</title>
        <authorList>
            <person name="Da Costa M.S."/>
            <person name="Albuquerque L."/>
            <person name="Raposo P."/>
            <person name="Froufe H.J.C."/>
            <person name="Barroso C.S."/>
            <person name="Egas C."/>
        </authorList>
    </citation>
    <scope>NUCLEOTIDE SEQUENCE [LARGE SCALE GENOMIC DNA]</scope>
    <source>
        <strain evidence="12 13">DSM 26712</strain>
    </source>
</reference>
<keyword evidence="6" id="KW-0663">Pyridoxal phosphate</keyword>
<organism evidence="12 13">
    <name type="scientific">Calidithermus terrae</name>
    <dbReference type="NCBI Taxonomy" id="1408545"/>
    <lineage>
        <taxon>Bacteria</taxon>
        <taxon>Thermotogati</taxon>
        <taxon>Deinococcota</taxon>
        <taxon>Deinococci</taxon>
        <taxon>Thermales</taxon>
        <taxon>Thermaceae</taxon>
        <taxon>Calidithermus</taxon>
    </lineage>
</organism>
<evidence type="ECO:0000256" key="8">
    <source>
        <dbReference type="ARBA" id="ARBA00023014"/>
    </source>
</evidence>
<evidence type="ECO:0000256" key="6">
    <source>
        <dbReference type="ARBA" id="ARBA00022898"/>
    </source>
</evidence>
<dbReference type="RefSeq" id="WP_119313840.1">
    <property type="nucleotide sequence ID" value="NZ_QXDL01000014.1"/>
</dbReference>
<dbReference type="InterPro" id="IPR020578">
    <property type="entry name" value="Aminotrans_V_PyrdxlP_BS"/>
</dbReference>
<evidence type="ECO:0000256" key="7">
    <source>
        <dbReference type="ARBA" id="ARBA00023004"/>
    </source>
</evidence>
<name>A0A399F0D8_9DEIN</name>
<evidence type="ECO:0000313" key="13">
    <source>
        <dbReference type="Proteomes" id="UP000265715"/>
    </source>
</evidence>
<dbReference type="GO" id="GO:0031071">
    <property type="term" value="F:cysteine desulfurase activity"/>
    <property type="evidence" value="ECO:0007669"/>
    <property type="project" value="UniProtKB-EC"/>
</dbReference>
<dbReference type="EMBL" id="QXDL01000014">
    <property type="protein sequence ID" value="RIH90247.1"/>
    <property type="molecule type" value="Genomic_DNA"/>
</dbReference>
<dbReference type="AlphaFoldDB" id="A0A399F0D8"/>
<evidence type="ECO:0000256" key="3">
    <source>
        <dbReference type="ARBA" id="ARBA00012239"/>
    </source>
</evidence>
<dbReference type="InterPro" id="IPR015421">
    <property type="entry name" value="PyrdxlP-dep_Trfase_major"/>
</dbReference>
<sequence>MNPSAIAEIYLDNNSTTPCDPRVIDAILPFFHLYFGNPSSQHLAGQRAARAIELARTQVERLIGAASGEIIFTGGSTESNNLAILGIARSHSGNRKKIITFKSEHKAILNIGKQLEQEGFKVVLLDVDSKGRIDVDALATNLDECTLLVSAQLANNEVGTIQPLRQIAELAHEYGAIVHTDATQAVGKIPVDVDELDVDLMSISAHKFYGPKGVGALFIRGGPRAIPIAPLGYGGGQEWELRSGTHNVPAIVGFGEAARISAEELEGEMVRIAALRDRLEQLLQSYIPQIEIHGDIQQRLPGTSSLYLPGTDAEALLANVPELMLSTGAACNSGAPEPSYVLLALGLSWQRAYSTLRIGVGRFNTEDEISTAAKLIGEAYYQVIQK</sequence>
<comment type="caution">
    <text evidence="12">The sequence shown here is derived from an EMBL/GenBank/DDBJ whole genome shotgun (WGS) entry which is preliminary data.</text>
</comment>
<dbReference type="InterPro" id="IPR015422">
    <property type="entry name" value="PyrdxlP-dep_Trfase_small"/>
</dbReference>
<evidence type="ECO:0000256" key="2">
    <source>
        <dbReference type="ARBA" id="ARBA00006490"/>
    </source>
</evidence>
<dbReference type="SUPFAM" id="SSF53383">
    <property type="entry name" value="PLP-dependent transferases"/>
    <property type="match status" value="1"/>
</dbReference>
<protein>
    <recommendedName>
        <fullName evidence="3">cysteine desulfurase</fullName>
        <ecNumber evidence="3">2.8.1.7</ecNumber>
    </recommendedName>
</protein>
<dbReference type="PANTHER" id="PTHR11601:SF34">
    <property type="entry name" value="CYSTEINE DESULFURASE"/>
    <property type="match status" value="1"/>
</dbReference>
<dbReference type="Gene3D" id="3.90.1150.10">
    <property type="entry name" value="Aspartate Aminotransferase, domain 1"/>
    <property type="match status" value="1"/>
</dbReference>